<protein>
    <submittedName>
        <fullName evidence="1">Uncharacterized protein</fullName>
    </submittedName>
</protein>
<organism evidence="1">
    <name type="scientific">Ganoderma boninense</name>
    <dbReference type="NCBI Taxonomy" id="34458"/>
    <lineage>
        <taxon>Eukaryota</taxon>
        <taxon>Fungi</taxon>
        <taxon>Dikarya</taxon>
        <taxon>Basidiomycota</taxon>
        <taxon>Agaricomycotina</taxon>
        <taxon>Agaricomycetes</taxon>
        <taxon>Polyporales</taxon>
        <taxon>Polyporaceae</taxon>
        <taxon>Ganoderma</taxon>
    </lineage>
</organism>
<dbReference type="EMBL" id="LR730049">
    <property type="protein sequence ID" value="VWP02240.1"/>
    <property type="molecule type" value="Genomic_DNA"/>
</dbReference>
<name>A0A5K1K790_9APHY</name>
<accession>A0A5K1K790</accession>
<evidence type="ECO:0000313" key="1">
    <source>
        <dbReference type="EMBL" id="VWP02240.1"/>
    </source>
</evidence>
<reference evidence="1" key="1">
    <citation type="submission" date="2019-10" db="EMBL/GenBank/DDBJ databases">
        <authorList>
            <person name="Nor Muhammad N."/>
        </authorList>
    </citation>
    <scope>NUCLEOTIDE SEQUENCE</scope>
</reference>
<dbReference type="AlphaFoldDB" id="A0A5K1K790"/>
<proteinExistence type="predicted"/>
<sequence length="252" mass="29618">MEYLRKRRLEEEREAQMKERLYVLKESILDRYVQLPKTASMDCRPTVQNLLGEKECFDLVMAPTDREVTRNDFSQVLPEVCPRWEARCADELRSVHIVRMRYIVSGLGLDPTRATHEDIKDAWLRCRVCSPSSREVFTWETAFLHSRRVAHGVERDIWEKASEEDMVAIRQLREKGIPPPRDKLKIRWGCTLCRDWDSIGTGVETHLKEEHNKEDWDKCIEDGTLYLHYSQPFPSTYPVVLPEPNGSKTTRI</sequence>
<gene>
    <name evidence="1" type="primary">C4Y985</name>
</gene>